<dbReference type="Pfam" id="PF01935">
    <property type="entry name" value="DUF87"/>
    <property type="match status" value="1"/>
</dbReference>
<dbReference type="CDD" id="cd01127">
    <property type="entry name" value="TrwB_TraG_TraD_VirD4"/>
    <property type="match status" value="1"/>
</dbReference>
<dbReference type="RefSeq" id="WP_085192361.1">
    <property type="nucleotide sequence ID" value="NZ_AP022605.1"/>
</dbReference>
<name>A0A1X1SZM7_9MYCO</name>
<dbReference type="InterPro" id="IPR023214">
    <property type="entry name" value="HAD_sf"/>
</dbReference>
<reference evidence="3 4" key="1">
    <citation type="submission" date="2016-01" db="EMBL/GenBank/DDBJ databases">
        <title>The new phylogeny of the genus Mycobacterium.</title>
        <authorList>
            <person name="Tarcisio F."/>
            <person name="Conor M."/>
            <person name="Antonella G."/>
            <person name="Elisabetta G."/>
            <person name="Giulia F.S."/>
            <person name="Sara T."/>
            <person name="Anna F."/>
            <person name="Clotilde B."/>
            <person name="Roberto B."/>
            <person name="Veronica D.S."/>
            <person name="Fabio R."/>
            <person name="Monica P."/>
            <person name="Olivier J."/>
            <person name="Enrico T."/>
            <person name="Nicola S."/>
        </authorList>
    </citation>
    <scope>NUCLEOTIDE SEQUENCE [LARGE SCALE GENOMIC DNA]</scope>
    <source>
        <strain evidence="3 4">DSM 44339</strain>
    </source>
</reference>
<evidence type="ECO:0000313" key="3">
    <source>
        <dbReference type="EMBL" id="ORV37378.1"/>
    </source>
</evidence>
<keyword evidence="3" id="KW-0378">Hydrolase</keyword>
<dbReference type="KEGG" id="mdr:MDOR_07020"/>
<sequence length="548" mass="59379">MGFFKVVAVDIDGTLTSNGALSSKAIGSIRDARRNATQIVLVTGRIGRELSADFPNLANHADALVLENGAVAVVDGEPVALTPAVEPTLDAELSARGIPFRRGQALIATDSQYALSAVEAIGKLGLDCQIIRNRGALMILPAGVTKGTSLCGVLARMNRSPHNTIAIGDAENDVSMMAAAELGVAVANALPSVKAHADEVLDDNDGEGVARILTGSILTGARRWCPMRRWIDIGAFDDGTPARLPGSQGRIMVTGPTGSGKSHIIGLMAERWILAGYGVLIVDPEGDHTQLATMDRTGLVDSHHYLPQPSELVSMFHPSGSAVVDLSALSAADKYDYVHRLRPIVEAHREQHGFPHWTIYDEAHLLGPGQEVRWVRRGGYVLSSFTPAALPADEIDASDVVIEMDYREQNLSAPHPLPYAAVRYGGDPPRRFTVAERATGHIRHRHKYADVALPKERSFHFHSFDGQSIPPAATMEEFGAALRRITPEALEYHLERGDFSRWLEHTIADRKLAAQVAAWEDAIAAHRAAEVERVRQQLIRAVLDRYLG</sequence>
<feature type="domain" description="Helicase HerA central" evidence="1">
    <location>
        <begin position="253"/>
        <end position="302"/>
    </location>
</feature>
<dbReference type="Pfam" id="PF08282">
    <property type="entry name" value="Hydrolase_3"/>
    <property type="match status" value="2"/>
</dbReference>
<dbReference type="EMBL" id="AP022605">
    <property type="protein sequence ID" value="BBZ06533.1"/>
    <property type="molecule type" value="Genomic_DNA"/>
</dbReference>
<dbReference type="Gene3D" id="3.40.50.300">
    <property type="entry name" value="P-loop containing nucleotide triphosphate hydrolases"/>
    <property type="match status" value="1"/>
</dbReference>
<dbReference type="GO" id="GO:0005829">
    <property type="term" value="C:cytosol"/>
    <property type="evidence" value="ECO:0007669"/>
    <property type="project" value="TreeGrafter"/>
</dbReference>
<dbReference type="PANTHER" id="PTHR10000">
    <property type="entry name" value="PHOSPHOSERINE PHOSPHATASE"/>
    <property type="match status" value="1"/>
</dbReference>
<organism evidence="3 4">
    <name type="scientific">Mycolicibacterium doricum</name>
    <dbReference type="NCBI Taxonomy" id="126673"/>
    <lineage>
        <taxon>Bacteria</taxon>
        <taxon>Bacillati</taxon>
        <taxon>Actinomycetota</taxon>
        <taxon>Actinomycetes</taxon>
        <taxon>Mycobacteriales</taxon>
        <taxon>Mycobacteriaceae</taxon>
        <taxon>Mycolicibacterium</taxon>
    </lineage>
</organism>
<dbReference type="Gene3D" id="3.40.50.1000">
    <property type="entry name" value="HAD superfamily/HAD-like"/>
    <property type="match status" value="1"/>
</dbReference>
<dbReference type="AlphaFoldDB" id="A0A1X1SZM7"/>
<evidence type="ECO:0000313" key="4">
    <source>
        <dbReference type="Proteomes" id="UP000193564"/>
    </source>
</evidence>
<dbReference type="GO" id="GO:0000287">
    <property type="term" value="F:magnesium ion binding"/>
    <property type="evidence" value="ECO:0007669"/>
    <property type="project" value="TreeGrafter"/>
</dbReference>
<keyword evidence="4" id="KW-1185">Reference proteome</keyword>
<evidence type="ECO:0000313" key="5">
    <source>
        <dbReference type="Proteomes" id="UP000467201"/>
    </source>
</evidence>
<dbReference type="Proteomes" id="UP000467201">
    <property type="component" value="Chromosome"/>
</dbReference>
<protein>
    <submittedName>
        <fullName evidence="3">HAD family hydrolase</fullName>
    </submittedName>
    <submittedName>
        <fullName evidence="2">Phosphoglycolate phosphatase</fullName>
    </submittedName>
</protein>
<reference evidence="2 5" key="2">
    <citation type="journal article" date="2019" name="Emerg. Microbes Infect.">
        <title>Comprehensive subspecies identification of 175 nontuberculous mycobacteria species based on 7547 genomic profiles.</title>
        <authorList>
            <person name="Matsumoto Y."/>
            <person name="Kinjo T."/>
            <person name="Motooka D."/>
            <person name="Nabeya D."/>
            <person name="Jung N."/>
            <person name="Uechi K."/>
            <person name="Horii T."/>
            <person name="Iida T."/>
            <person name="Fujita J."/>
            <person name="Nakamura S."/>
        </authorList>
    </citation>
    <scope>NUCLEOTIDE SEQUENCE [LARGE SCALE GENOMIC DNA]</scope>
    <source>
        <strain evidence="2 5">JCM 12405</strain>
    </source>
</reference>
<dbReference type="GO" id="GO:0016791">
    <property type="term" value="F:phosphatase activity"/>
    <property type="evidence" value="ECO:0007669"/>
    <property type="project" value="TreeGrafter"/>
</dbReference>
<accession>A0A1X1SZM7</accession>
<evidence type="ECO:0000259" key="1">
    <source>
        <dbReference type="Pfam" id="PF01935"/>
    </source>
</evidence>
<dbReference type="InterPro" id="IPR036412">
    <property type="entry name" value="HAD-like_sf"/>
</dbReference>
<dbReference type="InterPro" id="IPR002789">
    <property type="entry name" value="HerA_central"/>
</dbReference>
<evidence type="ECO:0000313" key="2">
    <source>
        <dbReference type="EMBL" id="BBZ06533.1"/>
    </source>
</evidence>
<dbReference type="OrthoDB" id="9768060at2"/>
<dbReference type="Proteomes" id="UP000193564">
    <property type="component" value="Unassembled WGS sequence"/>
</dbReference>
<dbReference type="SUPFAM" id="SSF52540">
    <property type="entry name" value="P-loop containing nucleoside triphosphate hydrolases"/>
    <property type="match status" value="1"/>
</dbReference>
<proteinExistence type="predicted"/>
<gene>
    <name evidence="3" type="ORF">AWC01_16160</name>
    <name evidence="2" type="ORF">MDOR_07020</name>
</gene>
<dbReference type="SUPFAM" id="SSF56784">
    <property type="entry name" value="HAD-like"/>
    <property type="match status" value="1"/>
</dbReference>
<dbReference type="InterPro" id="IPR027417">
    <property type="entry name" value="P-loop_NTPase"/>
</dbReference>
<reference evidence="2" key="3">
    <citation type="submission" date="2020-02" db="EMBL/GenBank/DDBJ databases">
        <authorList>
            <person name="Matsumoto Y."/>
            <person name="Motooka D."/>
            <person name="Nakamura S."/>
        </authorList>
    </citation>
    <scope>NUCLEOTIDE SEQUENCE</scope>
    <source>
        <strain evidence="2">JCM 12405</strain>
    </source>
</reference>
<dbReference type="PANTHER" id="PTHR10000:SF8">
    <property type="entry name" value="HAD SUPERFAMILY HYDROLASE-LIKE, TYPE 3"/>
    <property type="match status" value="1"/>
</dbReference>
<dbReference type="EMBL" id="LQOS01000049">
    <property type="protein sequence ID" value="ORV37378.1"/>
    <property type="molecule type" value="Genomic_DNA"/>
</dbReference>
<dbReference type="Gene3D" id="3.90.1070.10">
    <property type="match status" value="1"/>
</dbReference>